<evidence type="ECO:0000256" key="1">
    <source>
        <dbReference type="SAM" id="MobiDB-lite"/>
    </source>
</evidence>
<dbReference type="EMBL" id="AP012338">
    <property type="protein sequence ID" value="BAM03216.1"/>
    <property type="molecule type" value="Genomic_DNA"/>
</dbReference>
<organism evidence="2 3">
    <name type="scientific">Phycisphaera mikurensis (strain NBRC 102666 / KCTC 22515 / FYK2301M01)</name>
    <dbReference type="NCBI Taxonomy" id="1142394"/>
    <lineage>
        <taxon>Bacteria</taxon>
        <taxon>Pseudomonadati</taxon>
        <taxon>Planctomycetota</taxon>
        <taxon>Phycisphaerae</taxon>
        <taxon>Phycisphaerales</taxon>
        <taxon>Phycisphaeraceae</taxon>
        <taxon>Phycisphaera</taxon>
    </lineage>
</organism>
<feature type="region of interest" description="Disordered" evidence="1">
    <location>
        <begin position="1"/>
        <end position="38"/>
    </location>
</feature>
<dbReference type="Proteomes" id="UP000007881">
    <property type="component" value="Chromosome"/>
</dbReference>
<dbReference type="AlphaFoldDB" id="I0ID78"/>
<dbReference type="HOGENOM" id="CLU_3331370_0_0_0"/>
<proteinExistence type="predicted"/>
<dbReference type="STRING" id="1142394.PSMK_10570"/>
<sequence length="38" mass="4527">MSQAGRVGCADQAKKRRSEEVRESDKTRRLRRPRPRRC</sequence>
<keyword evidence="3" id="KW-1185">Reference proteome</keyword>
<evidence type="ECO:0000313" key="2">
    <source>
        <dbReference type="EMBL" id="BAM03216.1"/>
    </source>
</evidence>
<dbReference type="KEGG" id="phm:PSMK_10570"/>
<accession>I0ID78</accession>
<feature type="compositionally biased region" description="Basic and acidic residues" evidence="1">
    <location>
        <begin position="17"/>
        <end position="27"/>
    </location>
</feature>
<feature type="compositionally biased region" description="Basic residues" evidence="1">
    <location>
        <begin position="28"/>
        <end position="38"/>
    </location>
</feature>
<name>I0ID78_PHYMF</name>
<protein>
    <submittedName>
        <fullName evidence="2">Uncharacterized protein</fullName>
    </submittedName>
</protein>
<evidence type="ECO:0000313" key="3">
    <source>
        <dbReference type="Proteomes" id="UP000007881"/>
    </source>
</evidence>
<gene>
    <name evidence="2" type="ordered locus">PSMK_10570</name>
</gene>
<reference evidence="2 3" key="1">
    <citation type="submission" date="2012-02" db="EMBL/GenBank/DDBJ databases">
        <title>Complete genome sequence of Phycisphaera mikurensis NBRC 102666.</title>
        <authorList>
            <person name="Ankai A."/>
            <person name="Hosoyama A."/>
            <person name="Terui Y."/>
            <person name="Sekine M."/>
            <person name="Fukai R."/>
            <person name="Kato Y."/>
            <person name="Nakamura S."/>
            <person name="Yamada-Narita S."/>
            <person name="Kawakoshi A."/>
            <person name="Fukunaga Y."/>
            <person name="Yamazaki S."/>
            <person name="Fujita N."/>
        </authorList>
    </citation>
    <scope>NUCLEOTIDE SEQUENCE [LARGE SCALE GENOMIC DNA]</scope>
    <source>
        <strain evidence="3">NBRC 102666 / KCTC 22515 / FYK2301M01</strain>
    </source>
</reference>